<dbReference type="OrthoDB" id="166978at2759"/>
<dbReference type="GO" id="GO:0016197">
    <property type="term" value="P:endosomal transport"/>
    <property type="evidence" value="ECO:0007669"/>
    <property type="project" value="TreeGrafter"/>
</dbReference>
<evidence type="ECO:0000313" key="2">
    <source>
        <dbReference type="EMBL" id="TMW56519.1"/>
    </source>
</evidence>
<dbReference type="GO" id="GO:0003779">
    <property type="term" value="F:actin binding"/>
    <property type="evidence" value="ECO:0007669"/>
    <property type="project" value="TreeGrafter"/>
</dbReference>
<feature type="domain" description="Vps16 C-terminal" evidence="1">
    <location>
        <begin position="225"/>
        <end position="365"/>
    </location>
</feature>
<organism evidence="2 4">
    <name type="scientific">Pythium oligandrum</name>
    <name type="common">Mycoparasitic fungus</name>
    <dbReference type="NCBI Taxonomy" id="41045"/>
    <lineage>
        <taxon>Eukaryota</taxon>
        <taxon>Sar</taxon>
        <taxon>Stramenopiles</taxon>
        <taxon>Oomycota</taxon>
        <taxon>Peronosporomycetes</taxon>
        <taxon>Pythiales</taxon>
        <taxon>Pythiaceae</taxon>
        <taxon>Pythium</taxon>
    </lineage>
</organism>
<protein>
    <recommendedName>
        <fullName evidence="1">Vps16 C-terminal domain-containing protein</fullName>
    </recommendedName>
</protein>
<dbReference type="GO" id="GO:0005765">
    <property type="term" value="C:lysosomal membrane"/>
    <property type="evidence" value="ECO:0007669"/>
    <property type="project" value="TreeGrafter"/>
</dbReference>
<evidence type="ECO:0000259" key="1">
    <source>
        <dbReference type="Pfam" id="PF04840"/>
    </source>
</evidence>
<dbReference type="InterPro" id="IPR038132">
    <property type="entry name" value="Vps16_C_sf"/>
</dbReference>
<dbReference type="Gene3D" id="1.10.150.780">
    <property type="entry name" value="Vps16, C-terminal region"/>
    <property type="match status" value="1"/>
</dbReference>
<reference evidence="2" key="1">
    <citation type="submission" date="2019-03" db="EMBL/GenBank/DDBJ databases">
        <title>Long read genome sequence of the mycoparasitic Pythium oligandrum ATCC 38472 isolated from sugarbeet rhizosphere.</title>
        <authorList>
            <person name="Gaulin E."/>
        </authorList>
    </citation>
    <scope>NUCLEOTIDE SEQUENCE</scope>
    <source>
        <strain evidence="2">ATCC 38472_TT</strain>
    </source>
</reference>
<dbReference type="InterPro" id="IPR016534">
    <property type="entry name" value="VPS16"/>
</dbReference>
<dbReference type="EMBL" id="SPLM01000145">
    <property type="protein sequence ID" value="TMW56519.1"/>
    <property type="molecule type" value="Genomic_DNA"/>
</dbReference>
<name>A0A8K1FD54_PYTOL</name>
<dbReference type="GO" id="GO:0005768">
    <property type="term" value="C:endosome"/>
    <property type="evidence" value="ECO:0007669"/>
    <property type="project" value="TreeGrafter"/>
</dbReference>
<dbReference type="PANTHER" id="PTHR12811:SF0">
    <property type="entry name" value="VACUOLAR PROTEIN SORTING-ASSOCIATED PROTEIN 16 HOMOLOG"/>
    <property type="match status" value="1"/>
</dbReference>
<sequence length="374" mass="41961">MGGVWSQWRADDGSAFHKKRFLDTEGSQAFYASLLVAVAAIERETEANYPQDDEQCEQVQQILENWPREAAVLYNRVSDFPLILPLPDELQAKTETVETSTPLSPASPRQSKQEVTLQRICANPLSTSDAIYQAVQAVMKTKPFVEDAVGMIAKYPRAARLLFSQLFHARCDAKSALHVLQQRRQWLQAAALVGKTAYGEESFVKKRRRLQEMNRLLARTGQDQSSPNTFEQVVTQETLELLDAQNKLENRFGVVHLVGSSLIDTIHKLLSMYPTHSQALRASVSIAEQFAVHPRQYWWCLLKILPHSDQWQVLFTLAAMAPPPYGFVPIARVLIEEDRLELASELLALISSSDEEDTVNQLVVAASAAKEDGS</sequence>
<evidence type="ECO:0000313" key="4">
    <source>
        <dbReference type="Proteomes" id="UP000794436"/>
    </source>
</evidence>
<dbReference type="Proteomes" id="UP000794436">
    <property type="component" value="Unassembled WGS sequence"/>
</dbReference>
<dbReference type="AlphaFoldDB" id="A0A8K1FD54"/>
<dbReference type="GO" id="GO:0042144">
    <property type="term" value="P:vacuole fusion, non-autophagic"/>
    <property type="evidence" value="ECO:0007669"/>
    <property type="project" value="TreeGrafter"/>
</dbReference>
<dbReference type="Pfam" id="PF04840">
    <property type="entry name" value="Vps16_C"/>
    <property type="match status" value="1"/>
</dbReference>
<proteinExistence type="predicted"/>
<dbReference type="InterPro" id="IPR006925">
    <property type="entry name" value="Vps16_C"/>
</dbReference>
<dbReference type="PANTHER" id="PTHR12811">
    <property type="entry name" value="VACUOLAR PROTEIN SORTING VPS16"/>
    <property type="match status" value="1"/>
</dbReference>
<dbReference type="GO" id="GO:0006886">
    <property type="term" value="P:intracellular protein transport"/>
    <property type="evidence" value="ECO:0007669"/>
    <property type="project" value="InterPro"/>
</dbReference>
<gene>
    <name evidence="2" type="ORF">Poli38472_006529</name>
    <name evidence="3" type="ORF">Poli38472_006533</name>
</gene>
<comment type="caution">
    <text evidence="2">The sequence shown here is derived from an EMBL/GenBank/DDBJ whole genome shotgun (WGS) entry which is preliminary data.</text>
</comment>
<keyword evidence="4" id="KW-1185">Reference proteome</keyword>
<dbReference type="EMBL" id="SPLM01000145">
    <property type="protein sequence ID" value="TMW56523.1"/>
    <property type="molecule type" value="Genomic_DNA"/>
</dbReference>
<dbReference type="GO" id="GO:0030897">
    <property type="term" value="C:HOPS complex"/>
    <property type="evidence" value="ECO:0007669"/>
    <property type="project" value="TreeGrafter"/>
</dbReference>
<accession>A0A8K1FD54</accession>
<evidence type="ECO:0000313" key="3">
    <source>
        <dbReference type="EMBL" id="TMW56523.1"/>
    </source>
</evidence>